<geneLocation type="plasmid" evidence="1 2">
    <name>pAC1520</name>
</geneLocation>
<protein>
    <submittedName>
        <fullName evidence="1">Uncharacterized protein</fullName>
    </submittedName>
</protein>
<evidence type="ECO:0000313" key="2">
    <source>
        <dbReference type="Proteomes" id="UP001218423"/>
    </source>
</evidence>
<accession>A0AAJ6CR08</accession>
<sequence>MSELDMNTALKETFSTGQGILQILPEMSDEMLLFSIKRAIALCDGKPFTVVPPLARAEHVDAAIAAPDASVAFAYKQTPRWLAECPHCERQTLVVEDDCLSGAIFTATCCHCNNHFEARAD</sequence>
<dbReference type="AlphaFoldDB" id="A0AAJ6CR08"/>
<keyword evidence="1" id="KW-0614">Plasmid</keyword>
<dbReference type="RefSeq" id="WP_128341315.1">
    <property type="nucleotide sequence ID" value="NZ_CAWOMG010000111.1"/>
</dbReference>
<dbReference type="Proteomes" id="UP001218423">
    <property type="component" value="Plasmid pAC1520"/>
</dbReference>
<reference evidence="1" key="1">
    <citation type="submission" date="2023-03" db="EMBL/GenBank/DDBJ databases">
        <title>Aeromonas caviae strain AC1520.</title>
        <authorList>
            <person name="Xie T."/>
            <person name="Zhang Q."/>
            <person name="Deng J."/>
            <person name="Li X."/>
        </authorList>
    </citation>
    <scope>NUCLEOTIDE SEQUENCE</scope>
    <source>
        <strain evidence="1">AC1520</strain>
        <plasmid evidence="1">pAC1520</plasmid>
    </source>
</reference>
<organism evidence="1 2">
    <name type="scientific">Aeromonas caviae</name>
    <name type="common">Aeromonas punctata</name>
    <dbReference type="NCBI Taxonomy" id="648"/>
    <lineage>
        <taxon>Bacteria</taxon>
        <taxon>Pseudomonadati</taxon>
        <taxon>Pseudomonadota</taxon>
        <taxon>Gammaproteobacteria</taxon>
        <taxon>Aeromonadales</taxon>
        <taxon>Aeromonadaceae</taxon>
        <taxon>Aeromonas</taxon>
    </lineage>
</organism>
<dbReference type="EMBL" id="CP120943">
    <property type="protein sequence ID" value="WFG00194.1"/>
    <property type="molecule type" value="Genomic_DNA"/>
</dbReference>
<evidence type="ECO:0000313" key="1">
    <source>
        <dbReference type="EMBL" id="WFG00194.1"/>
    </source>
</evidence>
<name>A0AAJ6CR08_AERCA</name>
<proteinExistence type="predicted"/>
<gene>
    <name evidence="1" type="ORF">P5S46_22120</name>
</gene>